<dbReference type="Gene3D" id="3.40.140.10">
    <property type="entry name" value="Cytidine Deaminase, domain 2"/>
    <property type="match status" value="1"/>
</dbReference>
<dbReference type="InterPro" id="IPR016193">
    <property type="entry name" value="Cytidine_deaminase-like"/>
</dbReference>
<dbReference type="AlphaFoldDB" id="A0A1I6PNN6"/>
<dbReference type="GO" id="GO:0006152">
    <property type="term" value="P:purine nucleoside catabolic process"/>
    <property type="evidence" value="ECO:0007669"/>
    <property type="project" value="TreeGrafter"/>
</dbReference>
<feature type="domain" description="CMP/dCMP-type deaminase" evidence="1">
    <location>
        <begin position="2"/>
        <end position="115"/>
    </location>
</feature>
<evidence type="ECO:0000259" key="1">
    <source>
        <dbReference type="PROSITE" id="PS51747"/>
    </source>
</evidence>
<dbReference type="EMBL" id="FPAA01000002">
    <property type="protein sequence ID" value="SFS41645.1"/>
    <property type="molecule type" value="Genomic_DNA"/>
</dbReference>
<dbReference type="SUPFAM" id="SSF53927">
    <property type="entry name" value="Cytidine deaminase-like"/>
    <property type="match status" value="1"/>
</dbReference>
<gene>
    <name evidence="2" type="ORF">SAMN05444972_10228</name>
</gene>
<evidence type="ECO:0000313" key="2">
    <source>
        <dbReference type="EMBL" id="SFS41645.1"/>
    </source>
</evidence>
<dbReference type="Proteomes" id="UP000198660">
    <property type="component" value="Unassembled WGS sequence"/>
</dbReference>
<organism evidence="2 3">
    <name type="scientific">Marininema halotolerans</name>
    <dbReference type="NCBI Taxonomy" id="1155944"/>
    <lineage>
        <taxon>Bacteria</taxon>
        <taxon>Bacillati</taxon>
        <taxon>Bacillota</taxon>
        <taxon>Bacilli</taxon>
        <taxon>Bacillales</taxon>
        <taxon>Thermoactinomycetaceae</taxon>
        <taxon>Marininema</taxon>
    </lineage>
</organism>
<reference evidence="3" key="1">
    <citation type="submission" date="2016-10" db="EMBL/GenBank/DDBJ databases">
        <authorList>
            <person name="Varghese N."/>
            <person name="Submissions S."/>
        </authorList>
    </citation>
    <scope>NUCLEOTIDE SEQUENCE [LARGE SCALE GENOMIC DNA]</scope>
    <source>
        <strain evidence="3">DSM 45789</strain>
    </source>
</reference>
<dbReference type="GO" id="GO:0047974">
    <property type="term" value="F:guanosine deaminase activity"/>
    <property type="evidence" value="ECO:0007669"/>
    <property type="project" value="TreeGrafter"/>
</dbReference>
<dbReference type="Pfam" id="PF00383">
    <property type="entry name" value="dCMP_cyt_deam_1"/>
    <property type="match status" value="1"/>
</dbReference>
<proteinExistence type="predicted"/>
<accession>A0A1I6PNN6</accession>
<keyword evidence="3" id="KW-1185">Reference proteome</keyword>
<name>A0A1I6PNN6_9BACL</name>
<dbReference type="PANTHER" id="PTHR11079:SF161">
    <property type="entry name" value="CMP_DCMP-TYPE DEAMINASE DOMAIN-CONTAINING PROTEIN"/>
    <property type="match status" value="1"/>
</dbReference>
<sequence>MYNHHYFLQLSIQIAIENVLQGQGGGPFGALIVKDGQIVSTGRNQVLPKHDPTAHAEIEVIRRTGKRFHSPNLNGCILYSSSEPCPMCLSAAYWAKISLIVFATNCWQIETFGWDDRYIYKQMCTPRQYRSIPSKQLNAPGMFTPFILWRQLYNGANYTN</sequence>
<dbReference type="PROSITE" id="PS51747">
    <property type="entry name" value="CYT_DCMP_DEAMINASES_2"/>
    <property type="match status" value="1"/>
</dbReference>
<dbReference type="PANTHER" id="PTHR11079">
    <property type="entry name" value="CYTOSINE DEAMINASE FAMILY MEMBER"/>
    <property type="match status" value="1"/>
</dbReference>
<dbReference type="InterPro" id="IPR002125">
    <property type="entry name" value="CMP_dCMP_dom"/>
</dbReference>
<dbReference type="CDD" id="cd01285">
    <property type="entry name" value="nucleoside_deaminase"/>
    <property type="match status" value="1"/>
</dbReference>
<evidence type="ECO:0000313" key="3">
    <source>
        <dbReference type="Proteomes" id="UP000198660"/>
    </source>
</evidence>
<protein>
    <submittedName>
        <fullName evidence="2">Guanine deaminase</fullName>
    </submittedName>
</protein>